<proteinExistence type="predicted"/>
<dbReference type="Proteomes" id="UP001189429">
    <property type="component" value="Unassembled WGS sequence"/>
</dbReference>
<evidence type="ECO:0000313" key="3">
    <source>
        <dbReference type="Proteomes" id="UP001189429"/>
    </source>
</evidence>
<evidence type="ECO:0000256" key="1">
    <source>
        <dbReference type="SAM" id="MobiDB-lite"/>
    </source>
</evidence>
<name>A0ABN9R6M3_9DINO</name>
<sequence>MFDVIAQLWITGALPGALSRSIRKTTSGRTGTTANTMKVSKFCRWDRVGSRSSTSIHSWFQPGQPAPPVPMTTTAVSATSQDLMCPRTAASPSAAPRAAHAAPPEGDQPRGRGLPTMRAA</sequence>
<keyword evidence="3" id="KW-1185">Reference proteome</keyword>
<evidence type="ECO:0000313" key="2">
    <source>
        <dbReference type="EMBL" id="CAK0814049.1"/>
    </source>
</evidence>
<organism evidence="2 3">
    <name type="scientific">Prorocentrum cordatum</name>
    <dbReference type="NCBI Taxonomy" id="2364126"/>
    <lineage>
        <taxon>Eukaryota</taxon>
        <taxon>Sar</taxon>
        <taxon>Alveolata</taxon>
        <taxon>Dinophyceae</taxon>
        <taxon>Prorocentrales</taxon>
        <taxon>Prorocentraceae</taxon>
        <taxon>Prorocentrum</taxon>
    </lineage>
</organism>
<accession>A0ABN9R6M3</accession>
<dbReference type="EMBL" id="CAUYUJ010005546">
    <property type="protein sequence ID" value="CAK0814049.1"/>
    <property type="molecule type" value="Genomic_DNA"/>
</dbReference>
<feature type="region of interest" description="Disordered" evidence="1">
    <location>
        <begin position="54"/>
        <end position="120"/>
    </location>
</feature>
<comment type="caution">
    <text evidence="2">The sequence shown here is derived from an EMBL/GenBank/DDBJ whole genome shotgun (WGS) entry which is preliminary data.</text>
</comment>
<protein>
    <submittedName>
        <fullName evidence="2">Uncharacterized protein</fullName>
    </submittedName>
</protein>
<gene>
    <name evidence="2" type="ORF">PCOR1329_LOCUS17749</name>
</gene>
<reference evidence="2" key="1">
    <citation type="submission" date="2023-10" db="EMBL/GenBank/DDBJ databases">
        <authorList>
            <person name="Chen Y."/>
            <person name="Shah S."/>
            <person name="Dougan E. K."/>
            <person name="Thang M."/>
            <person name="Chan C."/>
        </authorList>
    </citation>
    <scope>NUCLEOTIDE SEQUENCE [LARGE SCALE GENOMIC DNA]</scope>
</reference>
<feature type="compositionally biased region" description="Low complexity" evidence="1">
    <location>
        <begin position="71"/>
        <end position="104"/>
    </location>
</feature>